<organism evidence="3">
    <name type="scientific">Brucella pinnipedialis M292/94/1</name>
    <dbReference type="NCBI Taxonomy" id="520462"/>
    <lineage>
        <taxon>Bacteria</taxon>
        <taxon>Pseudomonadati</taxon>
        <taxon>Pseudomonadota</taxon>
        <taxon>Alphaproteobacteria</taxon>
        <taxon>Hyphomicrobiales</taxon>
        <taxon>Brucellaceae</taxon>
        <taxon>Brucella/Ochrobactrum group</taxon>
        <taxon>Brucella</taxon>
    </lineage>
</organism>
<dbReference type="Pfam" id="PF22725">
    <property type="entry name" value="GFO_IDH_MocA_C3"/>
    <property type="match status" value="1"/>
</dbReference>
<evidence type="ECO:0000259" key="2">
    <source>
        <dbReference type="Pfam" id="PF22725"/>
    </source>
</evidence>
<dbReference type="Pfam" id="PF01408">
    <property type="entry name" value="GFO_IDH_MocA"/>
    <property type="match status" value="1"/>
</dbReference>
<dbReference type="Gene3D" id="3.30.360.10">
    <property type="entry name" value="Dihydrodipicolinate Reductase, domain 2"/>
    <property type="match status" value="1"/>
</dbReference>
<name>A0A0E1WWM1_9HYPH</name>
<dbReference type="Gene3D" id="3.40.50.720">
    <property type="entry name" value="NAD(P)-binding Rossmann-like Domain"/>
    <property type="match status" value="1"/>
</dbReference>
<accession>A0A0E1WWM1</accession>
<dbReference type="PANTHER" id="PTHR43708">
    <property type="entry name" value="CONSERVED EXPRESSED OXIDOREDUCTASE (EUROFUNG)"/>
    <property type="match status" value="1"/>
</dbReference>
<evidence type="ECO:0000259" key="1">
    <source>
        <dbReference type="Pfam" id="PF01408"/>
    </source>
</evidence>
<feature type="domain" description="GFO/IDH/MocA-like oxidoreductase" evidence="2">
    <location>
        <begin position="128"/>
        <end position="237"/>
    </location>
</feature>
<dbReference type="Proteomes" id="UP000004659">
    <property type="component" value="Unassembled WGS sequence"/>
</dbReference>
<dbReference type="GeneID" id="55592092"/>
<gene>
    <name evidence="3" type="ORF">BALG_02573</name>
</gene>
<dbReference type="EMBL" id="EQ999534">
    <property type="protein sequence ID" value="EEZ29220.1"/>
    <property type="molecule type" value="Genomic_DNA"/>
</dbReference>
<dbReference type="HOGENOM" id="CLU_074531_0_0_5"/>
<dbReference type="InterPro" id="IPR051317">
    <property type="entry name" value="Gfo/Idh/MocA_oxidoreduct"/>
</dbReference>
<dbReference type="SUPFAM" id="SSF51735">
    <property type="entry name" value="NAD(P)-binding Rossmann-fold domains"/>
    <property type="match status" value="1"/>
</dbReference>
<dbReference type="SUPFAM" id="SSF55347">
    <property type="entry name" value="Glyceraldehyde-3-phosphate dehydrogenase-like, C-terminal domain"/>
    <property type="match status" value="1"/>
</dbReference>
<dbReference type="InterPro" id="IPR036291">
    <property type="entry name" value="NAD(P)-bd_dom_sf"/>
</dbReference>
<dbReference type="InterPro" id="IPR055170">
    <property type="entry name" value="GFO_IDH_MocA-like_dom"/>
</dbReference>
<evidence type="ECO:0000313" key="3">
    <source>
        <dbReference type="EMBL" id="EEZ29220.1"/>
    </source>
</evidence>
<reference evidence="3" key="1">
    <citation type="submission" date="2009-01" db="EMBL/GenBank/DDBJ databases">
        <title>The Genome Sequence of Brucella pinnipedialis M292/94/1.</title>
        <authorList>
            <consortium name="The Broad Institute Genome Sequencing Platform"/>
            <person name="Ward D."/>
            <person name="Young S.K."/>
            <person name="Kodira C.D."/>
            <person name="Zeng Q."/>
            <person name="Koehrsen M."/>
            <person name="Alvarado L."/>
            <person name="Berlin A."/>
            <person name="Borenstein D."/>
            <person name="Chen Z."/>
            <person name="Engels R."/>
            <person name="Freedman E."/>
            <person name="Gellesch M."/>
            <person name="Goldberg J."/>
            <person name="Griggs A."/>
            <person name="Gujja S."/>
            <person name="Heiman D."/>
            <person name="Hepburn T."/>
            <person name="Howarth C."/>
            <person name="Jen D."/>
            <person name="Larson L."/>
            <person name="Lewis B."/>
            <person name="Mehta T."/>
            <person name="Park D."/>
            <person name="Pearson M."/>
            <person name="Roberts A."/>
            <person name="Saif S."/>
            <person name="Shea T."/>
            <person name="Shenoy N."/>
            <person name="Sisk P."/>
            <person name="Stolte C."/>
            <person name="Sykes S."/>
            <person name="Walk T."/>
            <person name="White J."/>
            <person name="Yandava C."/>
            <person name="Whatmore A.M."/>
            <person name="Perrett L.L."/>
            <person name="O'Callaghan D."/>
            <person name="Nusbaum C."/>
            <person name="Galagan J."/>
            <person name="Birren B."/>
        </authorList>
    </citation>
    <scope>NUCLEOTIDE SEQUENCE [LARGE SCALE GENOMIC DNA]</scope>
    <source>
        <strain evidence="3">M292/94/1</strain>
    </source>
</reference>
<sequence>MKLVFFGVGHWHSGMHAQAAEAAGAEIVAAWDNEPEKAAAFVAQFGGMVSPTIEEALALKPDLAVVMGRPAEMAALARRLILEGVPMLIEKPVGVSGAMMKPLVDLAEQRNAFVSVALPYCFSPLLAEADALRDTNRLGAISHSHFRLINGPPQRYVNDGVAWVLDASISGGGALRNLGIHGINGFVNLCGGQEITVESVSFGRQLFDTSVEDYALVVLRAADGTIGVVEAGYTFASMTQGIFEWRVDARNASLTDHGPCLSVLTLDDGKMRERPAMPVVDRYDDIMVNTISRLCNGGKPAVTLRDLWRAMDLIDRCYALSAKRSAPLCLA</sequence>
<dbReference type="AlphaFoldDB" id="A0A0E1WWM1"/>
<dbReference type="RefSeq" id="WP_002966205.1">
    <property type="nucleotide sequence ID" value="NZ_EQ999534.1"/>
</dbReference>
<dbReference type="InterPro" id="IPR000683">
    <property type="entry name" value="Gfo/Idh/MocA-like_OxRdtase_N"/>
</dbReference>
<feature type="domain" description="Gfo/Idh/MocA-like oxidoreductase N-terminal" evidence="1">
    <location>
        <begin position="2"/>
        <end position="117"/>
    </location>
</feature>
<dbReference type="PANTHER" id="PTHR43708:SF8">
    <property type="entry name" value="OXIDOREDUCTASE"/>
    <property type="match status" value="1"/>
</dbReference>
<dbReference type="GO" id="GO:0000166">
    <property type="term" value="F:nucleotide binding"/>
    <property type="evidence" value="ECO:0007669"/>
    <property type="project" value="InterPro"/>
</dbReference>
<proteinExistence type="predicted"/>
<protein>
    <submittedName>
        <fullName evidence="3">Uncharacterized protein</fullName>
    </submittedName>
</protein>